<proteinExistence type="predicted"/>
<organism evidence="1 2">
    <name type="scientific">Armillaria novae-zelandiae</name>
    <dbReference type="NCBI Taxonomy" id="153914"/>
    <lineage>
        <taxon>Eukaryota</taxon>
        <taxon>Fungi</taxon>
        <taxon>Dikarya</taxon>
        <taxon>Basidiomycota</taxon>
        <taxon>Agaricomycotina</taxon>
        <taxon>Agaricomycetes</taxon>
        <taxon>Agaricomycetidae</taxon>
        <taxon>Agaricales</taxon>
        <taxon>Marasmiineae</taxon>
        <taxon>Physalacriaceae</taxon>
        <taxon>Armillaria</taxon>
    </lineage>
</organism>
<keyword evidence="2" id="KW-1185">Reference proteome</keyword>
<evidence type="ECO:0000313" key="2">
    <source>
        <dbReference type="Proteomes" id="UP001175227"/>
    </source>
</evidence>
<evidence type="ECO:0000313" key="1">
    <source>
        <dbReference type="EMBL" id="KAK0473046.1"/>
    </source>
</evidence>
<name>A0AA39NWI5_9AGAR</name>
<comment type="caution">
    <text evidence="1">The sequence shown here is derived from an EMBL/GenBank/DDBJ whole genome shotgun (WGS) entry which is preliminary data.</text>
</comment>
<dbReference type="EMBL" id="JAUEPR010000035">
    <property type="protein sequence ID" value="KAK0473046.1"/>
    <property type="molecule type" value="Genomic_DNA"/>
</dbReference>
<dbReference type="AlphaFoldDB" id="A0AA39NWI5"/>
<accession>A0AA39NWI5</accession>
<reference evidence="1" key="1">
    <citation type="submission" date="2023-06" db="EMBL/GenBank/DDBJ databases">
        <authorList>
            <consortium name="Lawrence Berkeley National Laboratory"/>
            <person name="Ahrendt S."/>
            <person name="Sahu N."/>
            <person name="Indic B."/>
            <person name="Wong-Bajracharya J."/>
            <person name="Merenyi Z."/>
            <person name="Ke H.-M."/>
            <person name="Monk M."/>
            <person name="Kocsube S."/>
            <person name="Drula E."/>
            <person name="Lipzen A."/>
            <person name="Balint B."/>
            <person name="Henrissat B."/>
            <person name="Andreopoulos B."/>
            <person name="Martin F.M."/>
            <person name="Harder C.B."/>
            <person name="Rigling D."/>
            <person name="Ford K.L."/>
            <person name="Foster G.D."/>
            <person name="Pangilinan J."/>
            <person name="Papanicolaou A."/>
            <person name="Barry K."/>
            <person name="LaButti K."/>
            <person name="Viragh M."/>
            <person name="Koriabine M."/>
            <person name="Yan M."/>
            <person name="Riley R."/>
            <person name="Champramary S."/>
            <person name="Plett K.L."/>
            <person name="Tsai I.J."/>
            <person name="Slot J."/>
            <person name="Sipos G."/>
            <person name="Plett J."/>
            <person name="Nagy L.G."/>
            <person name="Grigoriev I.V."/>
        </authorList>
    </citation>
    <scope>NUCLEOTIDE SEQUENCE</scope>
    <source>
        <strain evidence="1">ICMP 16352</strain>
    </source>
</reference>
<gene>
    <name evidence="1" type="ORF">IW261DRAFT_1343010</name>
</gene>
<sequence length="70" mass="8214">MSRHKWATPAGHKVMDTYFKICCAKEEIRRLNVEIRHAITYMHVEDAYLQCREKSIAITLPALALQVLHY</sequence>
<dbReference type="Proteomes" id="UP001175227">
    <property type="component" value="Unassembled WGS sequence"/>
</dbReference>
<protein>
    <submittedName>
        <fullName evidence="1">Uncharacterized protein</fullName>
    </submittedName>
</protein>